<dbReference type="InterPro" id="IPR028994">
    <property type="entry name" value="Integrin_alpha_N"/>
</dbReference>
<evidence type="ECO:0000313" key="8">
    <source>
        <dbReference type="Proteomes" id="UP000603708"/>
    </source>
</evidence>
<dbReference type="PANTHER" id="PTHR32305:SF15">
    <property type="entry name" value="PROTEIN RHSA-RELATED"/>
    <property type="match status" value="1"/>
</dbReference>
<protein>
    <submittedName>
        <fullName evidence="7">Uncharacterized protein</fullName>
    </submittedName>
</protein>
<feature type="region of interest" description="Disordered" evidence="4">
    <location>
        <begin position="867"/>
        <end position="886"/>
    </location>
</feature>
<reference evidence="7" key="1">
    <citation type="journal article" date="2014" name="Int. J. Syst. Evol. Microbiol.">
        <title>Complete genome sequence of Corynebacterium casei LMG S-19264T (=DSM 44701T), isolated from a smear-ripened cheese.</title>
        <authorList>
            <consortium name="US DOE Joint Genome Institute (JGI-PGF)"/>
            <person name="Walter F."/>
            <person name="Albersmeier A."/>
            <person name="Kalinowski J."/>
            <person name="Ruckert C."/>
        </authorList>
    </citation>
    <scope>NUCLEOTIDE SEQUENCE</scope>
    <source>
        <strain evidence="7">JCM 5069</strain>
    </source>
</reference>
<keyword evidence="2" id="KW-0964">Secreted</keyword>
<dbReference type="GO" id="GO:0005576">
    <property type="term" value="C:extracellular region"/>
    <property type="evidence" value="ECO:0007669"/>
    <property type="project" value="UniProtKB-SubCell"/>
</dbReference>
<dbReference type="GO" id="GO:0005737">
    <property type="term" value="C:cytoplasm"/>
    <property type="evidence" value="ECO:0007669"/>
    <property type="project" value="InterPro"/>
</dbReference>
<feature type="compositionally biased region" description="Low complexity" evidence="4">
    <location>
        <begin position="2209"/>
        <end position="2219"/>
    </location>
</feature>
<dbReference type="Proteomes" id="UP000603708">
    <property type="component" value="Unassembled WGS sequence"/>
</dbReference>
<feature type="compositionally biased region" description="Basic and acidic residues" evidence="4">
    <location>
        <begin position="1"/>
        <end position="11"/>
    </location>
</feature>
<dbReference type="EMBL" id="BNCD01000013">
    <property type="protein sequence ID" value="GHH82755.1"/>
    <property type="molecule type" value="Genomic_DNA"/>
</dbReference>
<evidence type="ECO:0000256" key="4">
    <source>
        <dbReference type="SAM" id="MobiDB-lite"/>
    </source>
</evidence>
<comment type="subcellular location">
    <subcellularLocation>
        <location evidence="1">Secreted</location>
    </subcellularLocation>
</comment>
<evidence type="ECO:0000259" key="5">
    <source>
        <dbReference type="Pfam" id="PF12255"/>
    </source>
</evidence>
<accession>A0A919GF08</accession>
<dbReference type="InterPro" id="IPR050708">
    <property type="entry name" value="T6SS_VgrG/RHS"/>
</dbReference>
<evidence type="ECO:0000256" key="2">
    <source>
        <dbReference type="ARBA" id="ARBA00022525"/>
    </source>
</evidence>
<feature type="compositionally biased region" description="Basic and acidic residues" evidence="4">
    <location>
        <begin position="1234"/>
        <end position="1250"/>
    </location>
</feature>
<name>A0A919GF08_9ACTN</name>
<dbReference type="InterPro" id="IPR003284">
    <property type="entry name" value="Sal_SpvB"/>
</dbReference>
<feature type="domain" description="Insecticide toxin TcdB middle/N-terminal" evidence="6">
    <location>
        <begin position="662"/>
        <end position="796"/>
    </location>
</feature>
<dbReference type="InterPro" id="IPR022044">
    <property type="entry name" value="TcdB_toxin_mid/C"/>
</dbReference>
<gene>
    <name evidence="7" type="ORF">GCM10018793_43120</name>
</gene>
<evidence type="ECO:0000256" key="3">
    <source>
        <dbReference type="ARBA" id="ARBA00023026"/>
    </source>
</evidence>
<evidence type="ECO:0000259" key="6">
    <source>
        <dbReference type="Pfam" id="PF12256"/>
    </source>
</evidence>
<dbReference type="Pfam" id="PF03534">
    <property type="entry name" value="SpvB"/>
    <property type="match status" value="1"/>
</dbReference>
<feature type="region of interest" description="Disordered" evidence="4">
    <location>
        <begin position="2209"/>
        <end position="2253"/>
    </location>
</feature>
<reference evidence="7" key="2">
    <citation type="submission" date="2020-09" db="EMBL/GenBank/DDBJ databases">
        <authorList>
            <person name="Sun Q."/>
            <person name="Ohkuma M."/>
        </authorList>
    </citation>
    <scope>NUCLEOTIDE SEQUENCE</scope>
    <source>
        <strain evidence="7">JCM 5069</strain>
    </source>
</reference>
<dbReference type="Pfam" id="PF12256">
    <property type="entry name" value="TcdB_toxin_midN"/>
    <property type="match status" value="1"/>
</dbReference>
<organism evidence="7 8">
    <name type="scientific">Streptomyces sulfonofaciens</name>
    <dbReference type="NCBI Taxonomy" id="68272"/>
    <lineage>
        <taxon>Bacteria</taxon>
        <taxon>Bacillati</taxon>
        <taxon>Actinomycetota</taxon>
        <taxon>Actinomycetes</taxon>
        <taxon>Kitasatosporales</taxon>
        <taxon>Streptomycetaceae</taxon>
        <taxon>Streptomyces</taxon>
    </lineage>
</organism>
<evidence type="ECO:0000313" key="7">
    <source>
        <dbReference type="EMBL" id="GHH82755.1"/>
    </source>
</evidence>
<dbReference type="NCBIfam" id="TIGR03696">
    <property type="entry name" value="Rhs_assc_core"/>
    <property type="match status" value="1"/>
</dbReference>
<dbReference type="SUPFAM" id="SSF69318">
    <property type="entry name" value="Integrin alpha N-terminal domain"/>
    <property type="match status" value="1"/>
</dbReference>
<comment type="caution">
    <text evidence="7">The sequence shown here is derived from an EMBL/GenBank/DDBJ whole genome shotgun (WGS) entry which is preliminary data.</text>
</comment>
<dbReference type="InterPro" id="IPR022045">
    <property type="entry name" value="TcdB_toxin_mid/N"/>
</dbReference>
<feature type="domain" description="Insecticide toxin TcdB middle/C-terminal" evidence="5">
    <location>
        <begin position="854"/>
        <end position="955"/>
    </location>
</feature>
<dbReference type="InterPro" id="IPR022385">
    <property type="entry name" value="Rhs_assc_core"/>
</dbReference>
<evidence type="ECO:0000256" key="1">
    <source>
        <dbReference type="ARBA" id="ARBA00004613"/>
    </source>
</evidence>
<dbReference type="PANTHER" id="PTHR32305">
    <property type="match status" value="1"/>
</dbReference>
<keyword evidence="8" id="KW-1185">Reference proteome</keyword>
<feature type="region of interest" description="Disordered" evidence="4">
    <location>
        <begin position="1"/>
        <end position="51"/>
    </location>
</feature>
<dbReference type="Gene3D" id="2.180.10.10">
    <property type="entry name" value="RHS repeat-associated core"/>
    <property type="match status" value="2"/>
</dbReference>
<dbReference type="Pfam" id="PF12255">
    <property type="entry name" value="TcdB_toxin_midC"/>
    <property type="match status" value="1"/>
</dbReference>
<feature type="compositionally biased region" description="Low complexity" evidence="4">
    <location>
        <begin position="2229"/>
        <end position="2253"/>
    </location>
</feature>
<proteinExistence type="predicted"/>
<feature type="region of interest" description="Disordered" evidence="4">
    <location>
        <begin position="1234"/>
        <end position="1253"/>
    </location>
</feature>
<keyword evidence="3" id="KW-0843">Virulence</keyword>
<sequence length="2364" mass="256587">MVMSRAADDRTAGPTGGPGVRPAPFTAASSGPGARDEAAPGRPSLSLPKAGGAIRSMGEKFATSPVTGTATYAVPVAVTPARGAEPALTLGYDSGAGNSPFGLGWSLDVPSISRGTDRGLPRYLDSDVFQLSGAEDLVPAAVPAPRPDGAYDVTAYRPRTEAAFVRIEQWRHRDSGDVHWRVTSRDNVTSLYGRDPEARVADPADPARRVFRWLLQERADDRGNITVYEYKSEDRASVDTAAPEERNRTHVAGRHLKRIRYGNTAPGVAAGFCFEVVLDYGEHDEHAPTPEEVRPWPVRRDPFSTRRCGFDIRTYRLCRRVLVFHRIPELGPRPQLVSALLLGHEEDPAATKLVSLTHRGYVPAGQGYRHDDLPALSFGYTERVVSEASGTLASDTGTVRLDGAHQWVDLDGEGIAGVLAEQGGAWYYRRNLGDGRLAAPRAVDPLPGGAVGRTLLDLDGDGRPAIADLGGAHPGYHERTPDRGWSDFTPFHRLPSLDWQDPNTRFADLTGDGLADVLVTADDGLTWYPSAGADGFGESESVTAERDEERGPRLLFADAERSVHLADMTGDGLTDLVRIGNGEIAYWPNLGHGRFGPKVAMSGAPVFDHPDRFDQGRIRLADVDGSAPTDVLYLGPDGVRLWFNQAGNSFSPPEHLDGLPHTGALARISVADVLGRGTACLVIAEPRPDGEAQVRYVDLMADGKPHLMARTENGAGGATTIRYASSTSYYLADEAAGDPWLTRLPFPVQVVGETVTHDRIAGTTLTAAYRYRHGYFDGAEREFRGFGYVEQRDALTGAGGGLHQPPAVVRRWQHTGWYPSRDRLGTPYAEEYGSPLLPAAPAPAGLGPAEEREAARALRGQVLREETYAEDGTPEQQRPYSVVESSPRVRLVQPGGTAAHAVVFVHPGETLIVHGERQADDPRTVHHVTLEVDTWGNVLRTAQIAYPRKSPADPEQDRLRLTLAEHVVTNDTAAPERWRIGVPVESRRYEIGGLTQAVPGEPLAVDRLVAHLTAAAQHDVPYHEEPSGPEPQRRLIEHTLTTYTGDDLSAELPPGAAGSRALPWRTYRLAFAPGQVADVYGDRVTGADLREAGYVERPEGPGWWAPSGRQVVSPEEFYLPVRYVDPFGAEWETEYDDHHLLPVRVYDPLRNEAEARPHYRVVKPWLLTDPNGNRKGVRFDALGMIVATAVLGKEGSADGDVLDTATAEASGADDPTTTVTYELGQAPVWFHTSARERHHEPGSPRQETRTYLDGSGRVMLTKVRAEPAEGQSAERWIGTGRTVYDNKGNPVRQYEPYSAPDSGFDTEDELVRRGVTAVLRYDPLGRLVRTDFPDGTWSGVVFTAWQLEEWDRNDTVRDSRWYAERAGLPDTDPQGRAARQALEHAGTYTGTRFDTLGNPHLTVQDNGAGRRLTTEVRRDVQGRERAVVDARGVTALTQDFDMLGHPAHTVSPDAGERWSLVDVAGKPVRGWDGRGSALRWRYDALRRPASCLATAPGERTERLRVRYCYGEALADGRARNLLTRPYLVFDGAGVLRTADVDFKGNVLATERRLPADPQGEPDWSPTAGADDPEAVLTLAAPLLETTVHRDETAYDALNRPTLATGPDGSRTRPAYNVAGLLERVEVAVRDSDTWTGIVRDIDYNERGQRTLVEFGCGARTVLGYERDTFRLATARTTAEGGAAWQWLEYAYDPVGNVVVLDDPAKDTVFFRNTAVGARRTYTYDPVYRLVAATGREHIGQTAQPGPEDAPFAPLPHANDSSALRPYTETYAYDDAGNIRTVTHTASGGAWTRRHETAAGGNRLLGSSLPGDPEGTHSARYAYDANGAITAMPHLPALDWDVEMRLAHVDLAGGGDTHYQYDVNGRRVRATTRRAGTTETRTYLGLSEHYRKAVAGRTVEEYATLHVTDGTARVALVETCTVRDGRPVPQPQPVVRYQLSDHLGSSALEVDQDGVVLSHEEYHPWGTTSFHAQTGAVGRKRYRFTGKERDAETGFTYHGARYYAPWLGRWTSSDPAGLSAGPNPYAYVRNRPSVLRDADGRIDDEARTILKYVEKVARDIPQDEFAALGKAEQGTNAHLTMESAMTMGWESEGVNLQRIAPEVLIDEQGVIRGVGVNPGTFGAEARNWRSVDIAVLKRGFFHVFGKKGSSNLISQKARDVIEIGLDYKTANARMQGVAEMENLTGAPYVRVKQGEDLEAAVNARMARRASAATRNAAAKPAPGPSPAPQAPKAQTATEAATGAEAGAATSAGTEAGAAAGAESAAARAGGEAGSAARAGSRGFATVGTLFRAAGLALGLGVVALDLYRGDYKAAAWDTASLIPPIGAVRLGLDAGKAIHEIKEEEARLGVSPEITNNPWRWKAMP</sequence>